<dbReference type="EMBL" id="VDEP01000439">
    <property type="protein sequence ID" value="KAA1082250.1"/>
    <property type="molecule type" value="Genomic_DNA"/>
</dbReference>
<protein>
    <submittedName>
        <fullName evidence="1">Uncharacterized protein</fullName>
    </submittedName>
</protein>
<reference evidence="1 2" key="1">
    <citation type="submission" date="2019-05" db="EMBL/GenBank/DDBJ databases">
        <title>Emergence of the Ug99 lineage of the wheat stem rust pathogen through somatic hybridization.</title>
        <authorList>
            <person name="Li F."/>
            <person name="Upadhyaya N.M."/>
            <person name="Sperschneider J."/>
            <person name="Matny O."/>
            <person name="Nguyen-Phuc H."/>
            <person name="Mago R."/>
            <person name="Raley C."/>
            <person name="Miller M.E."/>
            <person name="Silverstein K.A.T."/>
            <person name="Henningsen E."/>
            <person name="Hirsch C.D."/>
            <person name="Visser B."/>
            <person name="Pretorius Z.A."/>
            <person name="Steffenson B.J."/>
            <person name="Schwessinger B."/>
            <person name="Dodds P.N."/>
            <person name="Figueroa M."/>
        </authorList>
    </citation>
    <scope>NUCLEOTIDE SEQUENCE [LARGE SCALE GENOMIC DNA]</scope>
    <source>
        <strain evidence="1 2">Ug99</strain>
    </source>
</reference>
<evidence type="ECO:0000313" key="1">
    <source>
        <dbReference type="EMBL" id="KAA1082250.1"/>
    </source>
</evidence>
<accession>A0A5B0N2B8</accession>
<comment type="caution">
    <text evidence="1">The sequence shown here is derived from an EMBL/GenBank/DDBJ whole genome shotgun (WGS) entry which is preliminary data.</text>
</comment>
<name>A0A5B0N2B8_PUCGR</name>
<evidence type="ECO:0000313" key="2">
    <source>
        <dbReference type="Proteomes" id="UP000325313"/>
    </source>
</evidence>
<sequence>MVAQPAGGPPESHCVPALSKPASLPEIAGHGRWIIYASLQAQALGKVRVHRASGEV</sequence>
<proteinExistence type="predicted"/>
<dbReference type="AlphaFoldDB" id="A0A5B0N2B8"/>
<dbReference type="Proteomes" id="UP000325313">
    <property type="component" value="Unassembled WGS sequence"/>
</dbReference>
<organism evidence="1 2">
    <name type="scientific">Puccinia graminis f. sp. tritici</name>
    <dbReference type="NCBI Taxonomy" id="56615"/>
    <lineage>
        <taxon>Eukaryota</taxon>
        <taxon>Fungi</taxon>
        <taxon>Dikarya</taxon>
        <taxon>Basidiomycota</taxon>
        <taxon>Pucciniomycotina</taxon>
        <taxon>Pucciniomycetes</taxon>
        <taxon>Pucciniales</taxon>
        <taxon>Pucciniaceae</taxon>
        <taxon>Puccinia</taxon>
    </lineage>
</organism>
<gene>
    <name evidence="1" type="ORF">PGTUg99_029852</name>
</gene>